<dbReference type="EMBL" id="JABBXH010000001">
    <property type="protein sequence ID" value="NMP30259.1"/>
    <property type="molecule type" value="Genomic_DNA"/>
</dbReference>
<gene>
    <name evidence="9" type="ORF">HII17_01690</name>
</gene>
<dbReference type="InterPro" id="IPR050469">
    <property type="entry name" value="Diguanylate_Cyclase"/>
</dbReference>
<dbReference type="GO" id="GO:0005886">
    <property type="term" value="C:plasma membrane"/>
    <property type="evidence" value="ECO:0007669"/>
    <property type="project" value="TreeGrafter"/>
</dbReference>
<protein>
    <recommendedName>
        <fullName evidence="2">diguanylate cyclase</fullName>
        <ecNumber evidence="2">2.7.7.65</ecNumber>
    </recommendedName>
</protein>
<dbReference type="PANTHER" id="PTHR45138:SF9">
    <property type="entry name" value="DIGUANYLATE CYCLASE DGCM-RELATED"/>
    <property type="match status" value="1"/>
</dbReference>
<dbReference type="Pfam" id="PF13181">
    <property type="entry name" value="TPR_8"/>
    <property type="match status" value="1"/>
</dbReference>
<dbReference type="Gene3D" id="3.30.70.270">
    <property type="match status" value="1"/>
</dbReference>
<dbReference type="InterPro" id="IPR000160">
    <property type="entry name" value="GGDEF_dom"/>
</dbReference>
<evidence type="ECO:0000256" key="1">
    <source>
        <dbReference type="ARBA" id="ARBA00001946"/>
    </source>
</evidence>
<keyword evidence="6" id="KW-1133">Transmembrane helix</keyword>
<evidence type="ECO:0000256" key="6">
    <source>
        <dbReference type="SAM" id="Phobius"/>
    </source>
</evidence>
<evidence type="ECO:0000256" key="2">
    <source>
        <dbReference type="ARBA" id="ARBA00012528"/>
    </source>
</evidence>
<feature type="repeat" description="TPR" evidence="4">
    <location>
        <begin position="225"/>
        <end position="258"/>
    </location>
</feature>
<dbReference type="PROSITE" id="PS50887">
    <property type="entry name" value="GGDEF"/>
    <property type="match status" value="1"/>
</dbReference>
<dbReference type="SUPFAM" id="SSF55073">
    <property type="entry name" value="Nucleotide cyclase"/>
    <property type="match status" value="1"/>
</dbReference>
<dbReference type="PANTHER" id="PTHR45138">
    <property type="entry name" value="REGULATORY COMPONENTS OF SENSORY TRANSDUCTION SYSTEM"/>
    <property type="match status" value="1"/>
</dbReference>
<dbReference type="AlphaFoldDB" id="A0A7Y0Q4R7"/>
<feature type="chain" id="PRO_5031306379" description="diguanylate cyclase" evidence="7">
    <location>
        <begin position="23"/>
        <end position="620"/>
    </location>
</feature>
<dbReference type="SMART" id="SM00267">
    <property type="entry name" value="GGDEF"/>
    <property type="match status" value="1"/>
</dbReference>
<reference evidence="9 10" key="1">
    <citation type="submission" date="2020-04" db="EMBL/GenBank/DDBJ databases">
        <title>Thalassotalea sp. M1531, isolated from the surface of marine red alga.</title>
        <authorList>
            <person name="Pang L."/>
            <person name="Lu D.-C."/>
        </authorList>
    </citation>
    <scope>NUCLEOTIDE SEQUENCE [LARGE SCALE GENOMIC DNA]</scope>
    <source>
        <strain evidence="9 10">M1531</strain>
    </source>
</reference>
<feature type="signal peptide" evidence="7">
    <location>
        <begin position="1"/>
        <end position="22"/>
    </location>
</feature>
<dbReference type="EC" id="2.7.7.65" evidence="2"/>
<feature type="transmembrane region" description="Helical" evidence="6">
    <location>
        <begin position="426"/>
        <end position="446"/>
    </location>
</feature>
<dbReference type="GO" id="GO:1902201">
    <property type="term" value="P:negative regulation of bacterial-type flagellum-dependent cell motility"/>
    <property type="evidence" value="ECO:0007669"/>
    <property type="project" value="TreeGrafter"/>
</dbReference>
<evidence type="ECO:0000313" key="10">
    <source>
        <dbReference type="Proteomes" id="UP000568664"/>
    </source>
</evidence>
<dbReference type="Proteomes" id="UP000568664">
    <property type="component" value="Unassembled WGS sequence"/>
</dbReference>
<dbReference type="SUPFAM" id="SSF48452">
    <property type="entry name" value="TPR-like"/>
    <property type="match status" value="2"/>
</dbReference>
<dbReference type="InterPro" id="IPR029787">
    <property type="entry name" value="Nucleotide_cyclase"/>
</dbReference>
<organism evidence="9 10">
    <name type="scientific">Thalassotalea algicola</name>
    <dbReference type="NCBI Taxonomy" id="2716224"/>
    <lineage>
        <taxon>Bacteria</taxon>
        <taxon>Pseudomonadati</taxon>
        <taxon>Pseudomonadota</taxon>
        <taxon>Gammaproteobacteria</taxon>
        <taxon>Alteromonadales</taxon>
        <taxon>Colwelliaceae</taxon>
        <taxon>Thalassotalea</taxon>
    </lineage>
</organism>
<evidence type="ECO:0000256" key="5">
    <source>
        <dbReference type="SAM" id="Coils"/>
    </source>
</evidence>
<keyword evidence="6" id="KW-0472">Membrane</keyword>
<dbReference type="Pfam" id="PF00990">
    <property type="entry name" value="GGDEF"/>
    <property type="match status" value="1"/>
</dbReference>
<dbReference type="NCBIfam" id="TIGR00254">
    <property type="entry name" value="GGDEF"/>
    <property type="match status" value="1"/>
</dbReference>
<dbReference type="PROSITE" id="PS50005">
    <property type="entry name" value="TPR"/>
    <property type="match status" value="1"/>
</dbReference>
<comment type="cofactor">
    <cofactor evidence="1">
        <name>Mg(2+)</name>
        <dbReference type="ChEBI" id="CHEBI:18420"/>
    </cofactor>
</comment>
<dbReference type="CDD" id="cd01949">
    <property type="entry name" value="GGDEF"/>
    <property type="match status" value="1"/>
</dbReference>
<dbReference type="InterPro" id="IPR043128">
    <property type="entry name" value="Rev_trsase/Diguanyl_cyclase"/>
</dbReference>
<feature type="domain" description="GGDEF" evidence="8">
    <location>
        <begin position="489"/>
        <end position="620"/>
    </location>
</feature>
<dbReference type="GO" id="GO:0052621">
    <property type="term" value="F:diguanylate cyclase activity"/>
    <property type="evidence" value="ECO:0007669"/>
    <property type="project" value="UniProtKB-EC"/>
</dbReference>
<feature type="coiled-coil region" evidence="5">
    <location>
        <begin position="396"/>
        <end position="423"/>
    </location>
</feature>
<comment type="caution">
    <text evidence="9">The sequence shown here is derived from an EMBL/GenBank/DDBJ whole genome shotgun (WGS) entry which is preliminary data.</text>
</comment>
<keyword evidence="7" id="KW-0732">Signal</keyword>
<evidence type="ECO:0000256" key="4">
    <source>
        <dbReference type="PROSITE-ProRule" id="PRU00339"/>
    </source>
</evidence>
<sequence>MHRLSRFVTLLFALLLTSNSFAENRNLEQELGDIESQINSQPSKFFYRLNQLKEDLPQFDIYSQQYFWTLYCDTAVRMELYQDVIDLVNNQLSQATTELTNDNKIELLICRAESKQALGKTQQSLLDYNMALEQAINSKHQELEISVLVKLGQMHGSLSNFAKGQKYLLRAFKLAQSLENDELLNNVNSSLGGFYAYKKEYAKSIPYYHKTKDYHLAKGHLQQASISVYNLGVIANKLQDYKRAVAYFNEAKSLSEKVGDIPGIAYAELKMVPALLAEQRFKEAEEGLNVAYNFFFQQKNSTKLAEVQKFRAQIDIHEGQYQLAIDLLHKVLPIYQKSQFLDEQSAVLLMISEAYLLNDDPDNSLRFYKQYHQIENELASRQSEEITQRMAAEFQFELKENENSQLKKLLDAEQQKVKAQKATQNLQIGLIVAGILLIVFVVYHLYKQYSYGKKMRALAMRDDLTQIANRRAIMASLKKSVSWSLRYQDSLSIAIFDIDNFKNFNDSYGHDVGDQVLAAFAQEMANAIRSTDDIGRLGGEEFMLIMPNTTVEQAKILMSRIMPAIRALTIKVKGKDYHVTASAGVTEFDIKNETLMDLYGRADTALYLAKESGRDQYKVS</sequence>
<comment type="catalytic activity">
    <reaction evidence="3">
        <text>2 GTP = 3',3'-c-di-GMP + 2 diphosphate</text>
        <dbReference type="Rhea" id="RHEA:24898"/>
        <dbReference type="ChEBI" id="CHEBI:33019"/>
        <dbReference type="ChEBI" id="CHEBI:37565"/>
        <dbReference type="ChEBI" id="CHEBI:58805"/>
        <dbReference type="EC" id="2.7.7.65"/>
    </reaction>
</comment>
<dbReference type="RefSeq" id="WP_169073586.1">
    <property type="nucleotide sequence ID" value="NZ_JABBXH010000001.1"/>
</dbReference>
<dbReference type="InterPro" id="IPR019734">
    <property type="entry name" value="TPR_rpt"/>
</dbReference>
<keyword evidence="4" id="KW-0802">TPR repeat</keyword>
<dbReference type="GO" id="GO:0043709">
    <property type="term" value="P:cell adhesion involved in single-species biofilm formation"/>
    <property type="evidence" value="ECO:0007669"/>
    <property type="project" value="TreeGrafter"/>
</dbReference>
<name>A0A7Y0Q4R7_9GAMM</name>
<evidence type="ECO:0000313" key="9">
    <source>
        <dbReference type="EMBL" id="NMP30259.1"/>
    </source>
</evidence>
<proteinExistence type="predicted"/>
<accession>A0A7Y0Q4R7</accession>
<dbReference type="SMART" id="SM00028">
    <property type="entry name" value="TPR"/>
    <property type="match status" value="5"/>
</dbReference>
<evidence type="ECO:0000259" key="8">
    <source>
        <dbReference type="PROSITE" id="PS50887"/>
    </source>
</evidence>
<keyword evidence="6" id="KW-0812">Transmembrane</keyword>
<keyword evidence="5" id="KW-0175">Coiled coil</keyword>
<dbReference type="FunFam" id="3.30.70.270:FF:000001">
    <property type="entry name" value="Diguanylate cyclase domain protein"/>
    <property type="match status" value="1"/>
</dbReference>
<evidence type="ECO:0000256" key="7">
    <source>
        <dbReference type="SAM" id="SignalP"/>
    </source>
</evidence>
<evidence type="ECO:0000256" key="3">
    <source>
        <dbReference type="ARBA" id="ARBA00034247"/>
    </source>
</evidence>
<dbReference type="Gene3D" id="1.25.40.10">
    <property type="entry name" value="Tetratricopeptide repeat domain"/>
    <property type="match status" value="2"/>
</dbReference>
<keyword evidence="10" id="KW-1185">Reference proteome</keyword>
<dbReference type="InterPro" id="IPR011990">
    <property type="entry name" value="TPR-like_helical_dom_sf"/>
</dbReference>